<evidence type="ECO:0000313" key="1">
    <source>
        <dbReference type="EMBL" id="CRK97133.1"/>
    </source>
</evidence>
<protein>
    <submittedName>
        <fullName evidence="1">CLUMA_CG010530, isoform A</fullName>
    </submittedName>
</protein>
<sequence length="162" mass="18867">MYSFLLSSIPRKFNVNERTFQKNEALTKDQNVKVYEDEFQRFEDMNFISIPTLHATTSTTSSSDSVSLSTEHLREMLSRDIGYNATFGIPKLTHNSIAKALRNVTRRIPVEEEINQFYFYEEKKLEDLITKRAMYLNFGKQNEQPTIKHSLGMLTNEKQSPS</sequence>
<name>A0A1J1IA22_9DIPT</name>
<gene>
    <name evidence="1" type="ORF">CLUMA_CG010530</name>
</gene>
<accession>A0A1J1IA22</accession>
<dbReference type="Proteomes" id="UP000183832">
    <property type="component" value="Unassembled WGS sequence"/>
</dbReference>
<organism evidence="1 2">
    <name type="scientific">Clunio marinus</name>
    <dbReference type="NCBI Taxonomy" id="568069"/>
    <lineage>
        <taxon>Eukaryota</taxon>
        <taxon>Metazoa</taxon>
        <taxon>Ecdysozoa</taxon>
        <taxon>Arthropoda</taxon>
        <taxon>Hexapoda</taxon>
        <taxon>Insecta</taxon>
        <taxon>Pterygota</taxon>
        <taxon>Neoptera</taxon>
        <taxon>Endopterygota</taxon>
        <taxon>Diptera</taxon>
        <taxon>Nematocera</taxon>
        <taxon>Chironomoidea</taxon>
        <taxon>Chironomidae</taxon>
        <taxon>Clunio</taxon>
    </lineage>
</organism>
<proteinExistence type="predicted"/>
<reference evidence="1 2" key="1">
    <citation type="submission" date="2015-04" db="EMBL/GenBank/DDBJ databases">
        <authorList>
            <person name="Syromyatnikov M.Y."/>
            <person name="Popov V.N."/>
        </authorList>
    </citation>
    <scope>NUCLEOTIDE SEQUENCE [LARGE SCALE GENOMIC DNA]</scope>
</reference>
<evidence type="ECO:0000313" key="2">
    <source>
        <dbReference type="Proteomes" id="UP000183832"/>
    </source>
</evidence>
<keyword evidence="2" id="KW-1185">Reference proteome</keyword>
<dbReference type="EMBL" id="CVRI01000047">
    <property type="protein sequence ID" value="CRK97133.1"/>
    <property type="molecule type" value="Genomic_DNA"/>
</dbReference>
<dbReference type="AlphaFoldDB" id="A0A1J1IA22"/>